<dbReference type="Proteomes" id="UP000606193">
    <property type="component" value="Unassembled WGS sequence"/>
</dbReference>
<organism evidence="1 2">
    <name type="scientific">Jutongia huaianensis</name>
    <dbReference type="NCBI Taxonomy" id="2763668"/>
    <lineage>
        <taxon>Bacteria</taxon>
        <taxon>Bacillati</taxon>
        <taxon>Bacillota</taxon>
        <taxon>Clostridia</taxon>
        <taxon>Lachnospirales</taxon>
        <taxon>Lachnospiraceae</taxon>
        <taxon>Jutongia</taxon>
    </lineage>
</organism>
<keyword evidence="2" id="KW-1185">Reference proteome</keyword>
<protein>
    <submittedName>
        <fullName evidence="1">Uncharacterized protein</fullName>
    </submittedName>
</protein>
<dbReference type="EMBL" id="JACRSX010000010">
    <property type="protein sequence ID" value="MBC8562603.1"/>
    <property type="molecule type" value="Genomic_DNA"/>
</dbReference>
<proteinExistence type="predicted"/>
<dbReference type="RefSeq" id="WP_022464423.1">
    <property type="nucleotide sequence ID" value="NZ_JACRSX010000010.1"/>
</dbReference>
<name>A0ABR7N1U7_9FIRM</name>
<gene>
    <name evidence="1" type="ORF">H8704_08180</name>
</gene>
<reference evidence="1 2" key="1">
    <citation type="submission" date="2020-08" db="EMBL/GenBank/DDBJ databases">
        <title>Genome public.</title>
        <authorList>
            <person name="Liu C."/>
            <person name="Sun Q."/>
        </authorList>
    </citation>
    <scope>NUCLEOTIDE SEQUENCE [LARGE SCALE GENOMIC DNA]</scope>
    <source>
        <strain evidence="1 2">NSJ-37</strain>
    </source>
</reference>
<accession>A0ABR7N1U7</accession>
<comment type="caution">
    <text evidence="1">The sequence shown here is derived from an EMBL/GenBank/DDBJ whole genome shotgun (WGS) entry which is preliminary data.</text>
</comment>
<evidence type="ECO:0000313" key="2">
    <source>
        <dbReference type="Proteomes" id="UP000606193"/>
    </source>
</evidence>
<evidence type="ECO:0000313" key="1">
    <source>
        <dbReference type="EMBL" id="MBC8562603.1"/>
    </source>
</evidence>
<sequence>MINPAMIFRLKSSWEKFTASHPKFPMFLQAAVNNNVLREGTILEINITTPEGQNISTNLKINPEDLELIEDLKNMTR</sequence>